<evidence type="ECO:0000256" key="11">
    <source>
        <dbReference type="ARBA" id="ARBA00022989"/>
    </source>
</evidence>
<dbReference type="SMART" id="SM00388">
    <property type="entry name" value="HisKA"/>
    <property type="match status" value="1"/>
</dbReference>
<dbReference type="SUPFAM" id="SSF55785">
    <property type="entry name" value="PYP-like sensor domain (PAS domain)"/>
    <property type="match status" value="1"/>
</dbReference>
<dbReference type="GO" id="GO:0005886">
    <property type="term" value="C:plasma membrane"/>
    <property type="evidence" value="ECO:0007669"/>
    <property type="project" value="UniProtKB-SubCell"/>
</dbReference>
<evidence type="ECO:0000256" key="13">
    <source>
        <dbReference type="ARBA" id="ARBA00023136"/>
    </source>
</evidence>
<evidence type="ECO:0000256" key="7">
    <source>
        <dbReference type="ARBA" id="ARBA00022692"/>
    </source>
</evidence>
<keyword evidence="9" id="KW-0418">Kinase</keyword>
<feature type="transmembrane region" description="Helical" evidence="14">
    <location>
        <begin position="66"/>
        <end position="84"/>
    </location>
</feature>
<gene>
    <name evidence="17" type="ORF">GRI58_06660</name>
</gene>
<name>A0A845AHV5_9SPHN</name>
<evidence type="ECO:0000256" key="3">
    <source>
        <dbReference type="ARBA" id="ARBA00012438"/>
    </source>
</evidence>
<evidence type="ECO:0000313" key="17">
    <source>
        <dbReference type="EMBL" id="MXP28501.1"/>
    </source>
</evidence>
<dbReference type="InterPro" id="IPR005467">
    <property type="entry name" value="His_kinase_dom"/>
</dbReference>
<dbReference type="Pfam" id="PF00512">
    <property type="entry name" value="HisKA"/>
    <property type="match status" value="1"/>
</dbReference>
<feature type="domain" description="HAMP" evidence="16">
    <location>
        <begin position="329"/>
        <end position="382"/>
    </location>
</feature>
<evidence type="ECO:0000256" key="4">
    <source>
        <dbReference type="ARBA" id="ARBA00022475"/>
    </source>
</evidence>
<dbReference type="InterPro" id="IPR035965">
    <property type="entry name" value="PAS-like_dom_sf"/>
</dbReference>
<evidence type="ECO:0000256" key="9">
    <source>
        <dbReference type="ARBA" id="ARBA00022777"/>
    </source>
</evidence>
<evidence type="ECO:0000256" key="10">
    <source>
        <dbReference type="ARBA" id="ARBA00022840"/>
    </source>
</evidence>
<dbReference type="SMART" id="SM00304">
    <property type="entry name" value="HAMP"/>
    <property type="match status" value="1"/>
</dbReference>
<dbReference type="Gene3D" id="3.30.450.20">
    <property type="entry name" value="PAS domain"/>
    <property type="match status" value="1"/>
</dbReference>
<dbReference type="SUPFAM" id="SSF47384">
    <property type="entry name" value="Homodimeric domain of signal transducing histidine kinase"/>
    <property type="match status" value="1"/>
</dbReference>
<accession>A0A845AHV5</accession>
<feature type="domain" description="Histidine kinase" evidence="15">
    <location>
        <begin position="509"/>
        <end position="728"/>
    </location>
</feature>
<proteinExistence type="predicted"/>
<dbReference type="EC" id="2.7.13.3" evidence="3"/>
<dbReference type="Gene3D" id="1.10.287.130">
    <property type="match status" value="1"/>
</dbReference>
<dbReference type="InterPro" id="IPR045671">
    <property type="entry name" value="NtrY-like_N"/>
</dbReference>
<evidence type="ECO:0000256" key="2">
    <source>
        <dbReference type="ARBA" id="ARBA00004651"/>
    </source>
</evidence>
<feature type="transmembrane region" description="Helical" evidence="14">
    <location>
        <begin position="104"/>
        <end position="127"/>
    </location>
</feature>
<dbReference type="SUPFAM" id="SSF55874">
    <property type="entry name" value="ATPase domain of HSP90 chaperone/DNA topoisomerase II/histidine kinase"/>
    <property type="match status" value="1"/>
</dbReference>
<dbReference type="RefSeq" id="WP_160752799.1">
    <property type="nucleotide sequence ID" value="NZ_WTYA01000004.1"/>
</dbReference>
<dbReference type="GO" id="GO:0000155">
    <property type="term" value="F:phosphorelay sensor kinase activity"/>
    <property type="evidence" value="ECO:0007669"/>
    <property type="project" value="InterPro"/>
</dbReference>
<comment type="caution">
    <text evidence="17">The sequence shown here is derived from an EMBL/GenBank/DDBJ whole genome shotgun (WGS) entry which is preliminary data.</text>
</comment>
<dbReference type="Gene3D" id="3.30.565.10">
    <property type="entry name" value="Histidine kinase-like ATPase, C-terminal domain"/>
    <property type="match status" value="1"/>
</dbReference>
<organism evidence="17 18">
    <name type="scientific">Qipengyuania algicida</name>
    <dbReference type="NCBI Taxonomy" id="1836209"/>
    <lineage>
        <taxon>Bacteria</taxon>
        <taxon>Pseudomonadati</taxon>
        <taxon>Pseudomonadota</taxon>
        <taxon>Alphaproteobacteria</taxon>
        <taxon>Sphingomonadales</taxon>
        <taxon>Erythrobacteraceae</taxon>
        <taxon>Qipengyuania</taxon>
    </lineage>
</organism>
<dbReference type="InterPro" id="IPR003594">
    <property type="entry name" value="HATPase_dom"/>
</dbReference>
<dbReference type="PANTHER" id="PTHR43065:SF10">
    <property type="entry name" value="PEROXIDE STRESS-ACTIVATED HISTIDINE KINASE MAK3"/>
    <property type="match status" value="1"/>
</dbReference>
<evidence type="ECO:0000256" key="12">
    <source>
        <dbReference type="ARBA" id="ARBA00023012"/>
    </source>
</evidence>
<reference evidence="17 18" key="1">
    <citation type="submission" date="2019-12" db="EMBL/GenBank/DDBJ databases">
        <title>Genomic-based taxomic classification of the family Erythrobacteraceae.</title>
        <authorList>
            <person name="Xu L."/>
        </authorList>
    </citation>
    <scope>NUCLEOTIDE SEQUENCE [LARGE SCALE GENOMIC DNA]</scope>
    <source>
        <strain evidence="17 18">KEMB 9005-328</strain>
    </source>
</reference>
<dbReference type="InterPro" id="IPR036890">
    <property type="entry name" value="HATPase_C_sf"/>
</dbReference>
<dbReference type="SMART" id="SM00387">
    <property type="entry name" value="HATPase_c"/>
    <property type="match status" value="1"/>
</dbReference>
<keyword evidence="18" id="KW-1185">Reference proteome</keyword>
<dbReference type="PRINTS" id="PR00344">
    <property type="entry name" value="BCTRLSENSOR"/>
</dbReference>
<dbReference type="CDD" id="cd06225">
    <property type="entry name" value="HAMP"/>
    <property type="match status" value="1"/>
</dbReference>
<evidence type="ECO:0000256" key="5">
    <source>
        <dbReference type="ARBA" id="ARBA00022553"/>
    </source>
</evidence>
<dbReference type="InterPro" id="IPR003660">
    <property type="entry name" value="HAMP_dom"/>
</dbReference>
<dbReference type="InterPro" id="IPR004358">
    <property type="entry name" value="Sig_transdc_His_kin-like_C"/>
</dbReference>
<keyword evidence="4" id="KW-1003">Cell membrane</keyword>
<dbReference type="CDD" id="cd00082">
    <property type="entry name" value="HisKA"/>
    <property type="match status" value="1"/>
</dbReference>
<keyword evidence="11 14" id="KW-1133">Transmembrane helix</keyword>
<dbReference type="GO" id="GO:0005524">
    <property type="term" value="F:ATP binding"/>
    <property type="evidence" value="ECO:0007669"/>
    <property type="project" value="UniProtKB-KW"/>
</dbReference>
<feature type="transmembrane region" description="Helical" evidence="14">
    <location>
        <begin position="28"/>
        <end position="54"/>
    </location>
</feature>
<evidence type="ECO:0000256" key="6">
    <source>
        <dbReference type="ARBA" id="ARBA00022679"/>
    </source>
</evidence>
<evidence type="ECO:0000256" key="8">
    <source>
        <dbReference type="ARBA" id="ARBA00022741"/>
    </source>
</evidence>
<comment type="subcellular location">
    <subcellularLocation>
        <location evidence="2">Cell membrane</location>
        <topology evidence="2">Multi-pass membrane protein</topology>
    </subcellularLocation>
</comment>
<dbReference type="InterPro" id="IPR003661">
    <property type="entry name" value="HisK_dim/P_dom"/>
</dbReference>
<dbReference type="PROSITE" id="PS50109">
    <property type="entry name" value="HIS_KIN"/>
    <property type="match status" value="1"/>
</dbReference>
<dbReference type="OrthoDB" id="9776727at2"/>
<dbReference type="InterPro" id="IPR017232">
    <property type="entry name" value="NtrY"/>
</dbReference>
<keyword evidence="12" id="KW-0902">Two-component regulatory system</keyword>
<dbReference type="EMBL" id="WTYA01000004">
    <property type="protein sequence ID" value="MXP28501.1"/>
    <property type="molecule type" value="Genomic_DNA"/>
</dbReference>
<comment type="catalytic activity">
    <reaction evidence="1">
        <text>ATP + protein L-histidine = ADP + protein N-phospho-L-histidine.</text>
        <dbReference type="EC" id="2.7.13.3"/>
    </reaction>
</comment>
<sequence>MNSSPRPATKPSPRWIRRLSAIARRSNLARWIAIACVAMLAVMVVSVYAVFASAPKGTQPLPSRQVASLLIGSLIPSITLLVLWGRRIALRRAAGSTARLHVRLVFLFSLIAAVPTLLVAGFAAFLFQSGVDFWFSDNSRGLMANANKLAESYYEQNQVDVGSQTTSMASDLRYYLARFTLMSPNWPSLYRYQAEPRDITESAILQEQPDGSFRTAFTYGLSADNDPAKFVQQALPALQNGQLVVERATPERIEAVAPIDADSGIYLYNARGSTAPSFKSWQAAKSITSGYALLTSKARAQQLRFNLALYFVSLALVGLAVWFALRLADRQVEPLTDLVLAARKVGAGNFSLRIEGRTGGDEIGLLNRAFNRMTAQLEKQTDALMTANRQIEERRSFIEAVLESVSAGVLSIDRDGRIQLMNAPAQALLLTGPRDDVKALHIDDLAPQIAAMAAADLPQGVVSYAKGGELLTLAVKIAREREGHVITFEDITRQLLDQRQAAWSDVARRIAHEIKNPLTPIQLATERLKRRYRKQIEQDGELFDELTNTIVRQVGDLRKMVDEFSSFARLPKPVFRPEDALDLLRQSLFLQEVAHPEIDYRLTDAPAGPVAVECDRHQFGQAMTNVLKNAAEAIDAQSRDAPADYRGRISVSLASDESNVVVTVEDNGIGLPQDRERIVEPYMTTREKGTGLGLAIVNKIVEEHGGDMIFMAREEGGTRVVLRFSRLPQSQGERGDSQADRMRNK</sequence>
<dbReference type="Gene3D" id="6.10.340.10">
    <property type="match status" value="1"/>
</dbReference>
<protein>
    <recommendedName>
        <fullName evidence="3">histidine kinase</fullName>
        <ecNumber evidence="3">2.7.13.3</ecNumber>
    </recommendedName>
</protein>
<keyword evidence="6" id="KW-0808">Transferase</keyword>
<keyword evidence="8" id="KW-0547">Nucleotide-binding</keyword>
<evidence type="ECO:0000259" key="15">
    <source>
        <dbReference type="PROSITE" id="PS50109"/>
    </source>
</evidence>
<dbReference type="SUPFAM" id="SSF158472">
    <property type="entry name" value="HAMP domain-like"/>
    <property type="match status" value="1"/>
</dbReference>
<keyword evidence="7 14" id="KW-0812">Transmembrane</keyword>
<dbReference type="InterPro" id="IPR036097">
    <property type="entry name" value="HisK_dim/P_sf"/>
</dbReference>
<dbReference type="Proteomes" id="UP000439780">
    <property type="component" value="Unassembled WGS sequence"/>
</dbReference>
<evidence type="ECO:0000313" key="18">
    <source>
        <dbReference type="Proteomes" id="UP000439780"/>
    </source>
</evidence>
<evidence type="ECO:0000259" key="16">
    <source>
        <dbReference type="PROSITE" id="PS50885"/>
    </source>
</evidence>
<keyword evidence="10" id="KW-0067">ATP-binding</keyword>
<dbReference type="AlphaFoldDB" id="A0A845AHV5"/>
<dbReference type="Pfam" id="PF19312">
    <property type="entry name" value="NtrY_N"/>
    <property type="match status" value="1"/>
</dbReference>
<dbReference type="PANTHER" id="PTHR43065">
    <property type="entry name" value="SENSOR HISTIDINE KINASE"/>
    <property type="match status" value="1"/>
</dbReference>
<dbReference type="PROSITE" id="PS50885">
    <property type="entry name" value="HAMP"/>
    <property type="match status" value="1"/>
</dbReference>
<dbReference type="Pfam" id="PF00672">
    <property type="entry name" value="HAMP"/>
    <property type="match status" value="1"/>
</dbReference>
<keyword evidence="5" id="KW-0597">Phosphoprotein</keyword>
<dbReference type="Pfam" id="PF02518">
    <property type="entry name" value="HATPase_c"/>
    <property type="match status" value="1"/>
</dbReference>
<evidence type="ECO:0000256" key="1">
    <source>
        <dbReference type="ARBA" id="ARBA00000085"/>
    </source>
</evidence>
<keyword evidence="13 14" id="KW-0472">Membrane</keyword>
<evidence type="ECO:0000256" key="14">
    <source>
        <dbReference type="SAM" id="Phobius"/>
    </source>
</evidence>
<dbReference type="PIRSF" id="PIRSF037532">
    <property type="entry name" value="STHK_NtrY"/>
    <property type="match status" value="1"/>
</dbReference>